<accession>A0A6J4S628</accession>
<gene>
    <name evidence="1" type="ORF">AVDCRST_MAG30-996</name>
</gene>
<dbReference type="AlphaFoldDB" id="A0A6J4S628"/>
<name>A0A6J4S628_9ACTN</name>
<organism evidence="1">
    <name type="scientific">uncultured Solirubrobacteraceae bacterium</name>
    <dbReference type="NCBI Taxonomy" id="1162706"/>
    <lineage>
        <taxon>Bacteria</taxon>
        <taxon>Bacillati</taxon>
        <taxon>Actinomycetota</taxon>
        <taxon>Thermoleophilia</taxon>
        <taxon>Solirubrobacterales</taxon>
        <taxon>Solirubrobacteraceae</taxon>
        <taxon>environmental samples</taxon>
    </lineage>
</organism>
<evidence type="ECO:0000313" key="1">
    <source>
        <dbReference type="EMBL" id="CAA9484419.1"/>
    </source>
</evidence>
<reference evidence="1" key="1">
    <citation type="submission" date="2020-02" db="EMBL/GenBank/DDBJ databases">
        <authorList>
            <person name="Meier V. D."/>
        </authorList>
    </citation>
    <scope>NUCLEOTIDE SEQUENCE</scope>
    <source>
        <strain evidence="1">AVDCRST_MAG30</strain>
    </source>
</reference>
<protein>
    <recommendedName>
        <fullName evidence="2">PRC-barrel domain-containing protein</fullName>
    </recommendedName>
</protein>
<dbReference type="EMBL" id="CADCVS010000165">
    <property type="protein sequence ID" value="CAA9484419.1"/>
    <property type="molecule type" value="Genomic_DNA"/>
</dbReference>
<proteinExistence type="predicted"/>
<sequence length="115" mass="12258">MGSGDDTGDPVSYKALAAGTPVMTSDGVELGRTERAVENVKEQIFDGIVVRAGSELLWVDAPEVARIYERRVELTVDAATDATAVGPYEPGAPEFSANVRAGRIGRFFGGGWKKR</sequence>
<evidence type="ECO:0008006" key="2">
    <source>
        <dbReference type="Google" id="ProtNLM"/>
    </source>
</evidence>